<dbReference type="AlphaFoldDB" id="A0A2H5QSU9"/>
<name>A0A2H5QSU9_CITUN</name>
<comment type="caution">
    <text evidence="2">The sequence shown here is derived from an EMBL/GenBank/DDBJ whole genome shotgun (WGS) entry which is preliminary data.</text>
</comment>
<evidence type="ECO:0000313" key="3">
    <source>
        <dbReference type="Proteomes" id="UP000236630"/>
    </source>
</evidence>
<reference evidence="2 3" key="1">
    <citation type="journal article" date="2017" name="Front. Genet.">
        <title>Draft sequencing of the heterozygous diploid genome of Satsuma (Citrus unshiu Marc.) using a hybrid assembly approach.</title>
        <authorList>
            <person name="Shimizu T."/>
            <person name="Tanizawa Y."/>
            <person name="Mochizuki T."/>
            <person name="Nagasaki H."/>
            <person name="Yoshioka T."/>
            <person name="Toyoda A."/>
            <person name="Fujiyama A."/>
            <person name="Kaminuma E."/>
            <person name="Nakamura Y."/>
        </authorList>
    </citation>
    <scope>NUCLEOTIDE SEQUENCE [LARGE SCALE GENOMIC DNA]</scope>
    <source>
        <strain evidence="3">cv. Miyagawa wase</strain>
    </source>
</reference>
<keyword evidence="1" id="KW-1133">Transmembrane helix</keyword>
<keyword evidence="1" id="KW-0472">Membrane</keyword>
<gene>
    <name evidence="2" type="ORF">CUMW_255790</name>
</gene>
<evidence type="ECO:0000256" key="1">
    <source>
        <dbReference type="SAM" id="Phobius"/>
    </source>
</evidence>
<feature type="transmembrane region" description="Helical" evidence="1">
    <location>
        <begin position="30"/>
        <end position="48"/>
    </location>
</feature>
<accession>A0A2H5QSU9</accession>
<keyword evidence="1" id="KW-0812">Transmembrane</keyword>
<sequence>MLLFIFNGLTRIQVGGGGGFWSAVSPPPNAIVAVTALAGVALLAAVFYTNARTGRLKSPWSRRKRKQPLSPQQWRSLFTSDGKFRDGGVKFLKKVRSRVSRHFRQPIVLISQVLGLLPLGYLNKPSIYIVM</sequence>
<organism evidence="2 3">
    <name type="scientific">Citrus unshiu</name>
    <name type="common">Satsuma mandarin</name>
    <name type="synonym">Citrus nobilis var. unshiu</name>
    <dbReference type="NCBI Taxonomy" id="55188"/>
    <lineage>
        <taxon>Eukaryota</taxon>
        <taxon>Viridiplantae</taxon>
        <taxon>Streptophyta</taxon>
        <taxon>Embryophyta</taxon>
        <taxon>Tracheophyta</taxon>
        <taxon>Spermatophyta</taxon>
        <taxon>Magnoliopsida</taxon>
        <taxon>eudicotyledons</taxon>
        <taxon>Gunneridae</taxon>
        <taxon>Pentapetalae</taxon>
        <taxon>rosids</taxon>
        <taxon>malvids</taxon>
        <taxon>Sapindales</taxon>
        <taxon>Rutaceae</taxon>
        <taxon>Aurantioideae</taxon>
        <taxon>Citrus</taxon>
    </lineage>
</organism>
<dbReference type="Proteomes" id="UP000236630">
    <property type="component" value="Unassembled WGS sequence"/>
</dbReference>
<proteinExistence type="predicted"/>
<evidence type="ECO:0000313" key="2">
    <source>
        <dbReference type="EMBL" id="GAY67355.1"/>
    </source>
</evidence>
<keyword evidence="3" id="KW-1185">Reference proteome</keyword>
<dbReference type="STRING" id="55188.A0A2H5QSU9"/>
<protein>
    <submittedName>
        <fullName evidence="2">Uncharacterized protein</fullName>
    </submittedName>
</protein>
<dbReference type="EMBL" id="BDQV01000691">
    <property type="protein sequence ID" value="GAY67355.1"/>
    <property type="molecule type" value="Genomic_DNA"/>
</dbReference>